<dbReference type="NCBIfam" id="TIGR04183">
    <property type="entry name" value="Por_Secre_tail"/>
    <property type="match status" value="1"/>
</dbReference>
<evidence type="ECO:0000256" key="1">
    <source>
        <dbReference type="SAM" id="Phobius"/>
    </source>
</evidence>
<dbReference type="Gene3D" id="2.60.40.4070">
    <property type="match status" value="1"/>
</dbReference>
<name>A0A7C6EE60_UNCW3</name>
<comment type="caution">
    <text evidence="5">The sequence shown here is derived from an EMBL/GenBank/DDBJ whole genome shotgun (WGS) entry which is preliminary data.</text>
</comment>
<keyword evidence="1" id="KW-0812">Transmembrane</keyword>
<keyword evidence="1" id="KW-0472">Membrane</keyword>
<proteinExistence type="predicted"/>
<dbReference type="Pfam" id="PF13320">
    <property type="entry name" value="GH123_cat"/>
    <property type="match status" value="1"/>
</dbReference>
<gene>
    <name evidence="5" type="ORF">ENW73_09035</name>
</gene>
<keyword evidence="1" id="KW-1133">Transmembrane helix</keyword>
<accession>A0A7C6EE60</accession>
<feature type="transmembrane region" description="Helical" evidence="1">
    <location>
        <begin position="49"/>
        <end position="68"/>
    </location>
</feature>
<reference evidence="5" key="1">
    <citation type="journal article" date="2020" name="mSystems">
        <title>Genome- and Community-Level Interaction Insights into Carbon Utilization and Element Cycling Functions of Hydrothermarchaeota in Hydrothermal Sediment.</title>
        <authorList>
            <person name="Zhou Z."/>
            <person name="Liu Y."/>
            <person name="Xu W."/>
            <person name="Pan J."/>
            <person name="Luo Z.H."/>
            <person name="Li M."/>
        </authorList>
    </citation>
    <scope>NUCLEOTIDE SEQUENCE [LARGE SCALE GENOMIC DNA]</scope>
    <source>
        <strain evidence="5">SpSt-876</strain>
    </source>
</reference>
<dbReference type="AlphaFoldDB" id="A0A7C6EE60"/>
<dbReference type="InterPro" id="IPR053850">
    <property type="entry name" value="Glyco_hydro_123_N_2"/>
</dbReference>
<dbReference type="InterPro" id="IPR025150">
    <property type="entry name" value="GH123_cat"/>
</dbReference>
<evidence type="ECO:0000259" key="3">
    <source>
        <dbReference type="Pfam" id="PF18962"/>
    </source>
</evidence>
<dbReference type="Pfam" id="PF22680">
    <property type="entry name" value="Glyco_hydro_123_N_2"/>
    <property type="match status" value="1"/>
</dbReference>
<evidence type="ECO:0000259" key="4">
    <source>
        <dbReference type="Pfam" id="PF22680"/>
    </source>
</evidence>
<organism evidence="5">
    <name type="scientific">candidate division WOR-3 bacterium</name>
    <dbReference type="NCBI Taxonomy" id="2052148"/>
    <lineage>
        <taxon>Bacteria</taxon>
        <taxon>Bacteria division WOR-3</taxon>
    </lineage>
</organism>
<feature type="domain" description="Glycoside hydrolase 123 N-terminal" evidence="4">
    <location>
        <begin position="98"/>
        <end position="220"/>
    </location>
</feature>
<evidence type="ECO:0000259" key="2">
    <source>
        <dbReference type="Pfam" id="PF13320"/>
    </source>
</evidence>
<dbReference type="Pfam" id="PF18962">
    <property type="entry name" value="Por_Secre_tail"/>
    <property type="match status" value="1"/>
</dbReference>
<dbReference type="InterPro" id="IPR026444">
    <property type="entry name" value="Secre_tail"/>
</dbReference>
<evidence type="ECO:0000313" key="5">
    <source>
        <dbReference type="EMBL" id="HHS52980.1"/>
    </source>
</evidence>
<dbReference type="EMBL" id="DTLI01000216">
    <property type="protein sequence ID" value="HHS52980.1"/>
    <property type="molecule type" value="Genomic_DNA"/>
</dbReference>
<feature type="domain" description="Secretion system C-terminal sorting" evidence="3">
    <location>
        <begin position="613"/>
        <end position="694"/>
    </location>
</feature>
<feature type="domain" description="Glycoside hydrolase 123 catalytic" evidence="2">
    <location>
        <begin position="344"/>
        <end position="550"/>
    </location>
</feature>
<protein>
    <submittedName>
        <fullName evidence="5">DUF4091 domain-containing protein</fullName>
    </submittedName>
</protein>
<sequence>MRTIDSVIGGIRCPIFEFFAIKTHSICINPSKPDIFLLSKKSNAFSNKIQGLAIIVAIILLASPILFAQDFKVRIVDPLNRVGPISCDQIEKNSNFCEGNMSIKIAGARNEYEPFQFIISAQEEISGVRIEMTPLVIQTPSQTDTIPAESIKIYWEHYIYLAKSTPRSSLTFGWYPDALIPLSEIRDLTIKPNRNQPFWVDVHIPTNIKPGLYKGSIRISAFSATPIELPLELRVWNFTLPNPSLQTSFGLSYEEISNYHHLTPGSPEYWTTIKKYNEALIEHRLMPTCLLTPRALPDGSFDTTNLTPLFAYYFDTLQVNASMYAFNTTAPFADPLGSDSVKAKRYLSTYLRYLENHNWSERHYAYLIDEPDDSVAYQRVRDFGEFLHQVSPKIRILCTEPIEPQNPNWGNLYGYVDIYCPIFFQYDETQAHWRQSLGDEVWVYTACTQGTTPTPWWQLDMPLINYRIVPWQLRYYDISGLLYWSTNYWRETPDPWVKPAGFSNGRGDFWNGEGSLLYPGYNIGISGPVTSIRLKQLREGIEDYEYLRLLLTLGEERFAQEQIRRLTTSFYNWQTNPETLYEVRKTIGEKIDAINALTENDPKAFCRQSIIEISPNPFSNKLIIKRQKGKHKSNVPGAVKIYDTAGKLIKKFLLPESDANWVSWDGRDKKQSYVANGVYLVKIESDITVYQKVILRRK</sequence>